<dbReference type="EMBL" id="JAGIXG020000003">
    <property type="protein sequence ID" value="KAI6784794.1"/>
    <property type="molecule type" value="Genomic_DNA"/>
</dbReference>
<dbReference type="InterPro" id="IPR049730">
    <property type="entry name" value="SNF2/RAD54-like_C"/>
</dbReference>
<dbReference type="GeneID" id="75834360"/>
<evidence type="ECO:0000259" key="7">
    <source>
        <dbReference type="PROSITE" id="PS51194"/>
    </source>
</evidence>
<feature type="region of interest" description="Disordered" evidence="5">
    <location>
        <begin position="803"/>
        <end position="844"/>
    </location>
</feature>
<dbReference type="OrthoDB" id="448448at2759"/>
<evidence type="ECO:0000256" key="3">
    <source>
        <dbReference type="ARBA" id="ARBA00022806"/>
    </source>
</evidence>
<dbReference type="GO" id="GO:0005524">
    <property type="term" value="F:ATP binding"/>
    <property type="evidence" value="ECO:0007669"/>
    <property type="project" value="UniProtKB-KW"/>
</dbReference>
<feature type="compositionally biased region" description="Low complexity" evidence="5">
    <location>
        <begin position="152"/>
        <end position="161"/>
    </location>
</feature>
<proteinExistence type="predicted"/>
<dbReference type="GO" id="GO:0005634">
    <property type="term" value="C:nucleus"/>
    <property type="evidence" value="ECO:0007669"/>
    <property type="project" value="TreeGrafter"/>
</dbReference>
<feature type="compositionally biased region" description="Basic and acidic residues" evidence="5">
    <location>
        <begin position="87"/>
        <end position="111"/>
    </location>
</feature>
<organism evidence="8 9">
    <name type="scientific">Emericellopsis cladophorae</name>
    <dbReference type="NCBI Taxonomy" id="2686198"/>
    <lineage>
        <taxon>Eukaryota</taxon>
        <taxon>Fungi</taxon>
        <taxon>Dikarya</taxon>
        <taxon>Ascomycota</taxon>
        <taxon>Pezizomycotina</taxon>
        <taxon>Sordariomycetes</taxon>
        <taxon>Hypocreomycetidae</taxon>
        <taxon>Hypocreales</taxon>
        <taxon>Bionectriaceae</taxon>
        <taxon>Emericellopsis</taxon>
    </lineage>
</organism>
<accession>A0A9P9Y778</accession>
<reference evidence="8" key="2">
    <citation type="submission" date="2022-07" db="EMBL/GenBank/DDBJ databases">
        <authorList>
            <person name="Goncalves M.F.M."/>
            <person name="Hilario S."/>
            <person name="Van De Peer Y."/>
            <person name="Esteves A.C."/>
            <person name="Alves A."/>
        </authorList>
    </citation>
    <scope>NUCLEOTIDE SEQUENCE</scope>
    <source>
        <strain evidence="8">MUM 19.33</strain>
    </source>
</reference>
<dbReference type="GO" id="GO:0004386">
    <property type="term" value="F:helicase activity"/>
    <property type="evidence" value="ECO:0007669"/>
    <property type="project" value="UniProtKB-KW"/>
</dbReference>
<dbReference type="Pfam" id="PF00176">
    <property type="entry name" value="SNF2-rel_dom"/>
    <property type="match status" value="1"/>
</dbReference>
<dbReference type="SMART" id="SM00490">
    <property type="entry name" value="HELICc"/>
    <property type="match status" value="1"/>
</dbReference>
<dbReference type="CDD" id="cd18793">
    <property type="entry name" value="SF2_C_SNF"/>
    <property type="match status" value="1"/>
</dbReference>
<feature type="region of interest" description="Disordered" evidence="5">
    <location>
        <begin position="1"/>
        <end position="118"/>
    </location>
</feature>
<evidence type="ECO:0000259" key="6">
    <source>
        <dbReference type="PROSITE" id="PS51192"/>
    </source>
</evidence>
<protein>
    <submittedName>
        <fullName evidence="8">P-loop containing nucleoside triphosphate hydrolase protein</fullName>
    </submittedName>
</protein>
<reference evidence="8" key="1">
    <citation type="journal article" date="2021" name="J Fungi (Basel)">
        <title>Genomic and Metabolomic Analyses of the Marine Fungus Emericellopsis cladophorae: Insights into Saltwater Adaptability Mechanisms and Its Biosynthetic Potential.</title>
        <authorList>
            <person name="Goncalves M.F.M."/>
            <person name="Hilario S."/>
            <person name="Van de Peer Y."/>
            <person name="Esteves A.C."/>
            <person name="Alves A."/>
        </authorList>
    </citation>
    <scope>NUCLEOTIDE SEQUENCE</scope>
    <source>
        <strain evidence="8">MUM 19.33</strain>
    </source>
</reference>
<dbReference type="GO" id="GO:0016787">
    <property type="term" value="F:hydrolase activity"/>
    <property type="evidence" value="ECO:0007669"/>
    <property type="project" value="UniProtKB-KW"/>
</dbReference>
<evidence type="ECO:0000256" key="2">
    <source>
        <dbReference type="ARBA" id="ARBA00022801"/>
    </source>
</evidence>
<evidence type="ECO:0000256" key="1">
    <source>
        <dbReference type="ARBA" id="ARBA00022741"/>
    </source>
</evidence>
<feature type="domain" description="Helicase C-terminal" evidence="7">
    <location>
        <begin position="651"/>
        <end position="815"/>
    </location>
</feature>
<dbReference type="InterPro" id="IPR014001">
    <property type="entry name" value="Helicase_ATP-bd"/>
</dbReference>
<evidence type="ECO:0000256" key="4">
    <source>
        <dbReference type="ARBA" id="ARBA00022840"/>
    </source>
</evidence>
<name>A0A9P9Y778_9HYPO</name>
<dbReference type="InterPro" id="IPR001650">
    <property type="entry name" value="Helicase_C-like"/>
</dbReference>
<dbReference type="PANTHER" id="PTHR45626">
    <property type="entry name" value="TRANSCRIPTION TERMINATION FACTOR 2-RELATED"/>
    <property type="match status" value="1"/>
</dbReference>
<dbReference type="PROSITE" id="PS51194">
    <property type="entry name" value="HELICASE_CTER"/>
    <property type="match status" value="1"/>
</dbReference>
<dbReference type="InterPro" id="IPR000330">
    <property type="entry name" value="SNF2_N"/>
</dbReference>
<gene>
    <name evidence="8" type="ORF">J7T54_007887</name>
</gene>
<keyword evidence="4" id="KW-0067">ATP-binding</keyword>
<dbReference type="PROSITE" id="PS51192">
    <property type="entry name" value="HELICASE_ATP_BIND_1"/>
    <property type="match status" value="1"/>
</dbReference>
<feature type="domain" description="Helicase ATP-binding" evidence="6">
    <location>
        <begin position="258"/>
        <end position="453"/>
    </location>
</feature>
<feature type="region of interest" description="Disordered" evidence="5">
    <location>
        <begin position="144"/>
        <end position="168"/>
    </location>
</feature>
<keyword evidence="2 8" id="KW-0378">Hydrolase</keyword>
<dbReference type="GO" id="GO:0008094">
    <property type="term" value="F:ATP-dependent activity, acting on DNA"/>
    <property type="evidence" value="ECO:0007669"/>
    <property type="project" value="TreeGrafter"/>
</dbReference>
<keyword evidence="1" id="KW-0547">Nucleotide-binding</keyword>
<dbReference type="Gene3D" id="3.40.50.300">
    <property type="entry name" value="P-loop containing nucleotide triphosphate hydrolases"/>
    <property type="match status" value="1"/>
</dbReference>
<dbReference type="CDD" id="cd18008">
    <property type="entry name" value="DEXDc_SHPRH-like"/>
    <property type="match status" value="1"/>
</dbReference>
<keyword evidence="3" id="KW-0347">Helicase</keyword>
<dbReference type="AlphaFoldDB" id="A0A9P9Y778"/>
<dbReference type="PANTHER" id="PTHR45626:SF17">
    <property type="entry name" value="HELICASE-LIKE TRANSCRIPTION FACTOR"/>
    <property type="match status" value="1"/>
</dbReference>
<dbReference type="SMART" id="SM00487">
    <property type="entry name" value="DEXDc"/>
    <property type="match status" value="1"/>
</dbReference>
<evidence type="ECO:0000313" key="8">
    <source>
        <dbReference type="EMBL" id="KAI6784794.1"/>
    </source>
</evidence>
<evidence type="ECO:0000256" key="5">
    <source>
        <dbReference type="SAM" id="MobiDB-lite"/>
    </source>
</evidence>
<dbReference type="Gene3D" id="3.40.50.10810">
    <property type="entry name" value="Tandem AAA-ATPase domain"/>
    <property type="match status" value="1"/>
</dbReference>
<dbReference type="InterPro" id="IPR038718">
    <property type="entry name" value="SNF2-like_sf"/>
</dbReference>
<comment type="caution">
    <text evidence="8">The sequence shown here is derived from an EMBL/GenBank/DDBJ whole genome shotgun (WGS) entry which is preliminary data.</text>
</comment>
<keyword evidence="9" id="KW-1185">Reference proteome</keyword>
<dbReference type="RefSeq" id="XP_051365650.1">
    <property type="nucleotide sequence ID" value="XM_051502461.1"/>
</dbReference>
<dbReference type="SUPFAM" id="SSF52540">
    <property type="entry name" value="P-loop containing nucleoside triphosphate hydrolases"/>
    <property type="match status" value="2"/>
</dbReference>
<dbReference type="InterPro" id="IPR027417">
    <property type="entry name" value="P-loop_NTPase"/>
</dbReference>
<dbReference type="InterPro" id="IPR050628">
    <property type="entry name" value="SNF2_RAD54_helicase_TF"/>
</dbReference>
<evidence type="ECO:0000313" key="9">
    <source>
        <dbReference type="Proteomes" id="UP001055219"/>
    </source>
</evidence>
<dbReference type="GO" id="GO:0006281">
    <property type="term" value="P:DNA repair"/>
    <property type="evidence" value="ECO:0007669"/>
    <property type="project" value="TreeGrafter"/>
</dbReference>
<sequence>MASQADKPSDGSVSDQPQVKIKSEPVETGLGVRNNTGTPKEYGKTDDADGSDLVSPKGEPNDDDGNGSDSQGGDKSDGESDDSYQPEEDRQPVLEEQSKGKAKSQAEDPGKAHRPRTPKEYWLLQLQKDPDWNEKAKEALVKQLKNKKKGGKASAKAQTGGSLLAGHNTRPDMEDANASVMPGSSATTHATQFKFLRRCMPPGGDTRRSSNQLKDLKMGVQSFGFQKLTTKGDRWYHKSMKAGLMSYQVPVTAWMNRREVLGQPHGGLVADEMGMGKTIVTLFCMSTNPPEGEDLENYRKATLVVVPNLTVAGEWLDKTNQHCSEKNAMTATIYRSSDAMSEETLVNRFMVLTTYNTLLSQHPSIVRYQEIEQRCHGNEQCIRDMVAAESKVLFKIPWYRVVLDEAQQIKNGKSITARACWNLQAKNRWCLSGTPLANAPKEFFPYLEFLKYNNPQTEKDFAGKQEPPEDKVMELEVLVSMVMYRRTKNDTFMNAKILDIPKSYSKDIIVPSTAEEDHVFMTVIRNMDLQRQIRDGACYEPNDEDKISHAVGRWDPSNMEKELDRFANKGKGKGKSELGNKLCRAASHPFNLGRRNNGEDCSAQYHIYPTVVATVASLANKVIAASKKSGPITAGADSHGQRLSRDPKSHGIFLALVATPERHRVPPSPKTTMAMGIILQWLSDFPGDKIVAAVLGHMLQVANIPFLYYYGELCPEAKSKAVKGFQTDPSKKVMLVGLRAGSTALDLYAANRVILVDLWWNTAVEDQALGRVWRIGQEKITHLRRIRTTMEINNRIVEMQEDKQVKVRKTLQDDGPSQDDPRKRRKRNKVIARMAGEDSGSEDE</sequence>
<dbReference type="Pfam" id="PF00271">
    <property type="entry name" value="Helicase_C"/>
    <property type="match status" value="1"/>
</dbReference>
<dbReference type="Proteomes" id="UP001055219">
    <property type="component" value="Unassembled WGS sequence"/>
</dbReference>